<dbReference type="STRING" id="547559.Nmag_2986"/>
<dbReference type="EMBL" id="CP001932">
    <property type="protein sequence ID" value="ADD06538.1"/>
    <property type="molecule type" value="Genomic_DNA"/>
</dbReference>
<name>D3SQY2_NATMM</name>
<feature type="transmembrane region" description="Helical" evidence="1">
    <location>
        <begin position="40"/>
        <end position="58"/>
    </location>
</feature>
<dbReference type="RefSeq" id="WP_004214774.1">
    <property type="nucleotide sequence ID" value="NC_013922.1"/>
</dbReference>
<dbReference type="Proteomes" id="UP000011543">
    <property type="component" value="Unassembled WGS sequence"/>
</dbReference>
<reference evidence="2 4" key="2">
    <citation type="journal article" date="2012" name="BMC Genomics">
        <title>A comparative genomics perspective on the genetic content of the alkaliphilic haloarchaeon Natrialba magadii ATCC 43099T.</title>
        <authorList>
            <person name="Siddaramappa S."/>
            <person name="Challacombe J.F."/>
            <person name="Decastro R.E."/>
            <person name="Pfeiffer F."/>
            <person name="Sastre D.E."/>
            <person name="Gimenez M.I."/>
            <person name="Paggi R.A."/>
            <person name="Detter J.C."/>
            <person name="Davenport K.W."/>
            <person name="Goodwin L.A."/>
            <person name="Kyrpides N."/>
            <person name="Tapia R."/>
            <person name="Pitluck S."/>
            <person name="Lucas S."/>
            <person name="Woyke T."/>
            <person name="Maupin-Furlow J.A."/>
        </authorList>
    </citation>
    <scope>NUCLEOTIDE SEQUENCE [LARGE SCALE GENOMIC DNA]</scope>
    <source>
        <strain evidence="2">ATCC 43099</strain>
        <strain evidence="4">ATCC 43099 / DSM 3394 / CCM 3739 / CIP 104546 / IAM 13178 / JCM 8861 / NBRC 102185 / NCIMB 2190 / MS3</strain>
    </source>
</reference>
<dbReference type="KEGG" id="nmg:Nmag_2986"/>
<dbReference type="AlphaFoldDB" id="D3SQY2"/>
<evidence type="ECO:0000313" key="5">
    <source>
        <dbReference type="Proteomes" id="UP000011543"/>
    </source>
</evidence>
<dbReference type="OrthoDB" id="203704at2157"/>
<dbReference type="eggNOG" id="ENOG502N65X">
    <property type="taxonomic scope" value="Archaea"/>
</dbReference>
<dbReference type="EMBL" id="AOHS01000023">
    <property type="protein sequence ID" value="ELY31999.1"/>
    <property type="molecule type" value="Genomic_DNA"/>
</dbReference>
<feature type="transmembrane region" description="Helical" evidence="1">
    <location>
        <begin position="119"/>
        <end position="139"/>
    </location>
</feature>
<evidence type="ECO:0000256" key="1">
    <source>
        <dbReference type="SAM" id="Phobius"/>
    </source>
</evidence>
<reference evidence="2" key="4">
    <citation type="submission" date="2016-09" db="EMBL/GenBank/DDBJ databases">
        <authorList>
            <person name="Pfeiffer F."/>
        </authorList>
    </citation>
    <scope>NUCLEOTIDE SEQUENCE</scope>
    <source>
        <strain evidence="2">ATCC 43099</strain>
    </source>
</reference>
<evidence type="ECO:0000313" key="2">
    <source>
        <dbReference type="EMBL" id="ADD06538.1"/>
    </source>
</evidence>
<keyword evidence="4" id="KW-1185">Reference proteome</keyword>
<dbReference type="Proteomes" id="UP000001879">
    <property type="component" value="Chromosome"/>
</dbReference>
<feature type="transmembrane region" description="Helical" evidence="1">
    <location>
        <begin position="65"/>
        <end position="86"/>
    </location>
</feature>
<reference evidence="3 5" key="3">
    <citation type="journal article" date="2014" name="PLoS Genet.">
        <title>Phylogenetically driven sequencing of extremely halophilic archaea reveals strategies for static and dynamic osmo-response.</title>
        <authorList>
            <person name="Becker E.A."/>
            <person name="Seitzer P.M."/>
            <person name="Tritt A."/>
            <person name="Larsen D."/>
            <person name="Krusor M."/>
            <person name="Yao A.I."/>
            <person name="Wu D."/>
            <person name="Madern D."/>
            <person name="Eisen J.A."/>
            <person name="Darling A.E."/>
            <person name="Facciotti M.T."/>
        </authorList>
    </citation>
    <scope>NUCLEOTIDE SEQUENCE [LARGE SCALE GENOMIC DNA]</scope>
    <source>
        <strain evidence="5">ATCC 43099 / DSM 3394 / CCM 3739 / CIP 104546 / IAM 13178 / JCM 8861 / NBRC 102185 / NCIMB 2190 / MS3</strain>
        <strain evidence="3">MS-3</strain>
    </source>
</reference>
<reference evidence="4" key="1">
    <citation type="submission" date="2010-02" db="EMBL/GenBank/DDBJ databases">
        <title>Complete sequence of chromosome of Natrialba magadii ATCC 43099.</title>
        <authorList>
            <consortium name="US DOE Joint Genome Institute"/>
            <person name="Lucas S."/>
            <person name="Copeland A."/>
            <person name="Lapidus A."/>
            <person name="Cheng J.-F."/>
            <person name="Bruce D."/>
            <person name="Goodwin L."/>
            <person name="Pitluck S."/>
            <person name="Davenport K."/>
            <person name="Saunders E."/>
            <person name="Detter J.C."/>
            <person name="Han C."/>
            <person name="Tapia R."/>
            <person name="Land M."/>
            <person name="Hauser L."/>
            <person name="Kyrpides N."/>
            <person name="Mikhailova N."/>
            <person name="De Castro R.E."/>
            <person name="Maupin-Furlow J.A."/>
            <person name="Woyke T."/>
        </authorList>
    </citation>
    <scope>NUCLEOTIDE SEQUENCE [LARGE SCALE GENOMIC DNA]</scope>
    <source>
        <strain evidence="4">ATCC 43099 / DSM 3394 / CCM 3739 / CIP 104546 / IAM 13178 / JCM 8861 / NBRC 102185 / NCIMB 2190 / MS3</strain>
    </source>
</reference>
<keyword evidence="1" id="KW-0472">Membrane</keyword>
<dbReference type="GeneID" id="8825846"/>
<accession>D3SQY2</accession>
<dbReference type="HOGENOM" id="CLU_1718263_0_0_2"/>
<dbReference type="PaxDb" id="547559-Nmag_2986"/>
<keyword evidence="1" id="KW-0812">Transmembrane</keyword>
<sequence length="152" mass="16263">MDFRDAILGEKRPRILVLIATLLLPLFASVLFLLGFDSGLGVLLVFLSVGIAFCAGWSRAGVLSGLSVVFSSILWLFVFPPAVGYLRGSMDTRYTPPRALGYKLDPRGELIEGLTNGPLAGIVGAVLFGGMAYLMGLAVRQAIQERTADTQT</sequence>
<protein>
    <submittedName>
        <fullName evidence="2">Uncharacterized protein</fullName>
    </submittedName>
</protein>
<evidence type="ECO:0000313" key="3">
    <source>
        <dbReference type="EMBL" id="ELY31999.1"/>
    </source>
</evidence>
<dbReference type="PATRIC" id="fig|547559.17.peg.1051"/>
<gene>
    <name evidence="2" type="ordered locus">Nmag_2986</name>
    <name evidence="3" type="ORF">C500_05458</name>
</gene>
<keyword evidence="1" id="KW-1133">Transmembrane helix</keyword>
<feature type="transmembrane region" description="Helical" evidence="1">
    <location>
        <begin position="15"/>
        <end position="34"/>
    </location>
</feature>
<organism evidence="2 4">
    <name type="scientific">Natrialba magadii (strain ATCC 43099 / DSM 3394 / CCM 3739 / CIP 104546 / IAM 13178 / JCM 8861 / NBRC 102185 / NCIMB 2190 / MS3)</name>
    <name type="common">Natronobacterium magadii</name>
    <dbReference type="NCBI Taxonomy" id="547559"/>
    <lineage>
        <taxon>Archaea</taxon>
        <taxon>Methanobacteriati</taxon>
        <taxon>Methanobacteriota</taxon>
        <taxon>Stenosarchaea group</taxon>
        <taxon>Halobacteria</taxon>
        <taxon>Halobacteriales</taxon>
        <taxon>Natrialbaceae</taxon>
        <taxon>Natrialba</taxon>
    </lineage>
</organism>
<evidence type="ECO:0000313" key="4">
    <source>
        <dbReference type="Proteomes" id="UP000001879"/>
    </source>
</evidence>
<proteinExistence type="predicted"/>